<keyword evidence="4" id="KW-0067">ATP-binding</keyword>
<dbReference type="InterPro" id="IPR013750">
    <property type="entry name" value="GHMP_kinase_C_dom"/>
</dbReference>
<dbReference type="Pfam" id="PF07959">
    <property type="entry name" value="Fucose_pyrophosphorylase"/>
    <property type="match status" value="1"/>
</dbReference>
<evidence type="ECO:0000313" key="10">
    <source>
        <dbReference type="Proteomes" id="UP001141933"/>
    </source>
</evidence>
<dbReference type="InterPro" id="IPR052203">
    <property type="entry name" value="GHMP_Kinase-Related"/>
</dbReference>
<dbReference type="InterPro" id="IPR036554">
    <property type="entry name" value="GHMP_kinase_C_sf"/>
</dbReference>
<evidence type="ECO:0000259" key="6">
    <source>
        <dbReference type="Pfam" id="PF00288"/>
    </source>
</evidence>
<dbReference type="SUPFAM" id="SSF54211">
    <property type="entry name" value="Ribosomal protein S5 domain 2-like"/>
    <property type="match status" value="1"/>
</dbReference>
<evidence type="ECO:0000256" key="5">
    <source>
        <dbReference type="ARBA" id="ARBA00038121"/>
    </source>
</evidence>
<dbReference type="PRINTS" id="PR00960">
    <property type="entry name" value="LMBPPROTEIN"/>
</dbReference>
<dbReference type="InterPro" id="IPR006204">
    <property type="entry name" value="GHMP_kinase_N_dom"/>
</dbReference>
<keyword evidence="3" id="KW-0418">Kinase</keyword>
<dbReference type="EMBL" id="JAPZVM010000004">
    <property type="protein sequence ID" value="MCZ8372460.1"/>
    <property type="molecule type" value="Genomic_DNA"/>
</dbReference>
<dbReference type="InterPro" id="IPR020568">
    <property type="entry name" value="Ribosomal_Su5_D2-typ_SF"/>
</dbReference>
<dbReference type="PANTHER" id="PTHR32463">
    <property type="entry name" value="L-FUCOSE KINASE"/>
    <property type="match status" value="1"/>
</dbReference>
<evidence type="ECO:0000259" key="8">
    <source>
        <dbReference type="Pfam" id="PF08544"/>
    </source>
</evidence>
<dbReference type="InterPro" id="IPR012887">
    <property type="entry name" value="GDP_fucose_pyrophosphorylase"/>
</dbReference>
<accession>A0ABT4PHE1</accession>
<evidence type="ECO:0000256" key="2">
    <source>
        <dbReference type="ARBA" id="ARBA00022741"/>
    </source>
</evidence>
<comment type="similarity">
    <text evidence="5">Belongs to the GHMP kinase family.</text>
</comment>
<gene>
    <name evidence="9" type="ORF">O6P32_07010</name>
</gene>
<dbReference type="RefSeq" id="WP_269877767.1">
    <property type="nucleotide sequence ID" value="NZ_JAPZVM010000004.1"/>
</dbReference>
<keyword evidence="1" id="KW-0808">Transferase</keyword>
<keyword evidence="2" id="KW-0547">Nucleotide-binding</keyword>
<dbReference type="Pfam" id="PF08544">
    <property type="entry name" value="GHMP_kinases_C"/>
    <property type="match status" value="1"/>
</dbReference>
<organism evidence="9 10">
    <name type="scientific">Phocaeicola acetigenes</name>
    <dbReference type="NCBI Taxonomy" id="3016083"/>
    <lineage>
        <taxon>Bacteria</taxon>
        <taxon>Pseudomonadati</taxon>
        <taxon>Bacteroidota</taxon>
        <taxon>Bacteroidia</taxon>
        <taxon>Bacteroidales</taxon>
        <taxon>Bacteroidaceae</taxon>
        <taxon>Phocaeicola</taxon>
    </lineage>
</organism>
<feature type="domain" description="GHMP kinase C-terminal" evidence="8">
    <location>
        <begin position="854"/>
        <end position="934"/>
    </location>
</feature>
<evidence type="ECO:0000259" key="7">
    <source>
        <dbReference type="Pfam" id="PF07959"/>
    </source>
</evidence>
<dbReference type="Gene3D" id="3.30.230.120">
    <property type="match status" value="1"/>
</dbReference>
<dbReference type="PANTHER" id="PTHR32463:SF0">
    <property type="entry name" value="L-FUCOSE KINASE"/>
    <property type="match status" value="1"/>
</dbReference>
<dbReference type="Proteomes" id="UP001141933">
    <property type="component" value="Unassembled WGS sequence"/>
</dbReference>
<comment type="caution">
    <text evidence="9">The sequence shown here is derived from an EMBL/GenBank/DDBJ whole genome shotgun (WGS) entry which is preliminary data.</text>
</comment>
<evidence type="ECO:0000256" key="4">
    <source>
        <dbReference type="ARBA" id="ARBA00022840"/>
    </source>
</evidence>
<evidence type="ECO:0000256" key="1">
    <source>
        <dbReference type="ARBA" id="ARBA00022679"/>
    </source>
</evidence>
<name>A0ABT4PHE1_9BACT</name>
<reference evidence="9" key="1">
    <citation type="submission" date="2022-12" db="EMBL/GenBank/DDBJ databases">
        <title>Phocaeicola acetigenes sp. nov., isolated feces from a healthy human.</title>
        <authorList>
            <person name="Do H."/>
            <person name="Ha Y.B."/>
            <person name="Kim J.-S."/>
            <person name="Suh M.K."/>
            <person name="Kim H.S."/>
            <person name="Lee J.-S."/>
        </authorList>
    </citation>
    <scope>NUCLEOTIDE SEQUENCE</scope>
    <source>
        <strain evidence="9">KGMB11183</strain>
    </source>
</reference>
<dbReference type="InterPro" id="IPR001174">
    <property type="entry name" value="HddA/FKP"/>
</dbReference>
<sequence length="957" mass="106579">MKNKTKKLTMKKLLSLPPNLVECFHDIEKADRNEWFCTSDPIGSKLGSGGGTAWLLRACMESENTSENLAGWLAKEKRILLHAGGQSRRLPAYAPSGKILTPIPVFRWGRGQKLTQNLLSLQLPLYERIMEKAPEGLHTLVASGDVYIRATEALQEIPDADVVCYGLWVDPQLAKNHGVFVSSRKEPDRLDFMLQKPSVEELGALMKDYLFLMDIGIWLLSDRAVELMVKRSEKDGKIGFYDMYSDFGPALGAHPRLHDEELAQLKVAILPLPGGEFHHYGTSREMISSTLAVQNCVMDQRAIMHHKVKPHPAIFVQNAKVECRLTAENAEVWIENSHVGKEWKLNSRNIITGVPCNAWKMEVPEGVCIDVVPMGERGFVARPYGFNDAFKGALDKEGTLYQGVPAAEWLKARGMKPEEIRGNQDLQAAAIFPVCESVEDLGTVLRWMTAEPELEEGKNIWLKAEKMSADEISAYANLRRLTAQREEFRKVNWKTLAENHGKSVFYQLDLQQAAEEYSRLGLELPAELDETTPLLTRISDAMFRARTMQLAGAGEQEVKAMEEKAFALMRNGLVSTVDFRQHPKLSVYEDQIVWGRSPVRVDLAGGWTDTPPYSLMEGGNVVNIAIELNGQPPLQVYVKPSKEYKVILRSIDLGAMEVVTSYEELHAFNKVGSPFSIPKAALVLAGFHPDFNTECYASLEEQLKAFGAGIEVTLLSAIPAGSGLGTSSILAATVLGAVNDFCGLNWDKQEIGSRTLILEQLLTTGGGWQDQYGGVLQGVKMLQTKAGWNQEPMVRWLPDYLFTGSEYRKCHLLYYTGITRTAKGILAEIVRGMFLNSSKHLELLGEMKGHAVDMYDAILRNDFTAMGRLVRKTWKQNQLLDEGTNPPAVQALTELVDDLCLGYKLPGAGGGGYLYMVAKDPEAAARIQRILNENRPNDRARFVEMSLSEKGLEISRS</sequence>
<dbReference type="NCBIfam" id="NF009948">
    <property type="entry name" value="PRK13412.1"/>
    <property type="match status" value="1"/>
</dbReference>
<keyword evidence="10" id="KW-1185">Reference proteome</keyword>
<evidence type="ECO:0000313" key="9">
    <source>
        <dbReference type="EMBL" id="MCZ8372460.1"/>
    </source>
</evidence>
<protein>
    <submittedName>
        <fullName evidence="9">Bifunctional fucokinase/fucose-1-phosphate guanylyltransferase</fullName>
    </submittedName>
</protein>
<keyword evidence="9" id="KW-0548">Nucleotidyltransferase</keyword>
<dbReference type="SUPFAM" id="SSF55060">
    <property type="entry name" value="GHMP Kinase, C-terminal domain"/>
    <property type="match status" value="1"/>
</dbReference>
<dbReference type="Pfam" id="PF00288">
    <property type="entry name" value="GHMP_kinases_N"/>
    <property type="match status" value="1"/>
</dbReference>
<feature type="domain" description="GDP-fucose pyrophosphorylase" evidence="7">
    <location>
        <begin position="75"/>
        <end position="436"/>
    </location>
</feature>
<proteinExistence type="inferred from homology"/>
<feature type="domain" description="GHMP kinase N-terminal" evidence="6">
    <location>
        <begin position="696"/>
        <end position="776"/>
    </location>
</feature>
<evidence type="ECO:0000256" key="3">
    <source>
        <dbReference type="ARBA" id="ARBA00022777"/>
    </source>
</evidence>
<dbReference type="GO" id="GO:0016779">
    <property type="term" value="F:nucleotidyltransferase activity"/>
    <property type="evidence" value="ECO:0007669"/>
    <property type="project" value="UniProtKB-KW"/>
</dbReference>